<evidence type="ECO:0000256" key="1">
    <source>
        <dbReference type="ARBA" id="ARBA00007441"/>
    </source>
</evidence>
<feature type="domain" description="Aminotransferase class I/classII large" evidence="3">
    <location>
        <begin position="44"/>
        <end position="391"/>
    </location>
</feature>
<dbReference type="GO" id="GO:0030170">
    <property type="term" value="F:pyridoxal phosphate binding"/>
    <property type="evidence" value="ECO:0007669"/>
    <property type="project" value="InterPro"/>
</dbReference>
<dbReference type="PROSITE" id="PS00105">
    <property type="entry name" value="AA_TRANSFER_CLASS_1"/>
    <property type="match status" value="1"/>
</dbReference>
<gene>
    <name evidence="4" type="ORF">M0811_02710</name>
</gene>
<dbReference type="InterPro" id="IPR004839">
    <property type="entry name" value="Aminotransferase_I/II_large"/>
</dbReference>
<dbReference type="Gene3D" id="3.40.640.10">
    <property type="entry name" value="Type I PLP-dependent aspartate aminotransferase-like (Major domain)"/>
    <property type="match status" value="1"/>
</dbReference>
<dbReference type="PANTHER" id="PTHR42691">
    <property type="entry name" value="ASPARTATE AMINOTRANSFERASE YHDR-RELATED"/>
    <property type="match status" value="1"/>
</dbReference>
<evidence type="ECO:0000313" key="4">
    <source>
        <dbReference type="EMBL" id="KAJ5068767.1"/>
    </source>
</evidence>
<keyword evidence="5" id="KW-1185">Reference proteome</keyword>
<dbReference type="EMBL" id="JAPDFW010000114">
    <property type="protein sequence ID" value="KAJ5068767.1"/>
    <property type="molecule type" value="Genomic_DNA"/>
</dbReference>
<dbReference type="SUPFAM" id="SSF53383">
    <property type="entry name" value="PLP-dependent transferases"/>
    <property type="match status" value="1"/>
</dbReference>
<dbReference type="CDD" id="cd00609">
    <property type="entry name" value="AAT_like"/>
    <property type="match status" value="1"/>
</dbReference>
<organism evidence="4 5">
    <name type="scientific">Anaeramoeba ignava</name>
    <name type="common">Anaerobic marine amoeba</name>
    <dbReference type="NCBI Taxonomy" id="1746090"/>
    <lineage>
        <taxon>Eukaryota</taxon>
        <taxon>Metamonada</taxon>
        <taxon>Anaeramoebidae</taxon>
        <taxon>Anaeramoeba</taxon>
    </lineage>
</organism>
<evidence type="ECO:0000259" key="3">
    <source>
        <dbReference type="Pfam" id="PF00155"/>
    </source>
</evidence>
<keyword evidence="2" id="KW-0663">Pyridoxal phosphate</keyword>
<dbReference type="InterPro" id="IPR015421">
    <property type="entry name" value="PyrdxlP-dep_Trfase_major"/>
</dbReference>
<dbReference type="AlphaFoldDB" id="A0A9Q0L9F0"/>
<dbReference type="OMA" id="PRDFKLC"/>
<dbReference type="InterPro" id="IPR015424">
    <property type="entry name" value="PyrdxlP-dep_Trfase"/>
</dbReference>
<dbReference type="InterPro" id="IPR004838">
    <property type="entry name" value="NHTrfase_class1_PyrdxlP-BS"/>
</dbReference>
<evidence type="ECO:0000313" key="5">
    <source>
        <dbReference type="Proteomes" id="UP001149090"/>
    </source>
</evidence>
<dbReference type="InterPro" id="IPR015422">
    <property type="entry name" value="PyrdxlP-dep_Trfase_small"/>
</dbReference>
<protein>
    <submittedName>
        <fullName evidence="4">Aspartate aminotransferase yhdr-related</fullName>
    </submittedName>
</protein>
<accession>A0A9Q0L9F0</accession>
<dbReference type="Gene3D" id="3.90.1150.10">
    <property type="entry name" value="Aspartate Aminotransferase, domain 1"/>
    <property type="match status" value="2"/>
</dbReference>
<comment type="caution">
    <text evidence="4">The sequence shown here is derived from an EMBL/GenBank/DDBJ whole genome shotgun (WGS) entry which is preliminary data.</text>
</comment>
<evidence type="ECO:0000256" key="2">
    <source>
        <dbReference type="ARBA" id="ARBA00022898"/>
    </source>
</evidence>
<dbReference type="NCBIfam" id="NF005305">
    <property type="entry name" value="PRK06836.1"/>
    <property type="match status" value="1"/>
</dbReference>
<dbReference type="OrthoDB" id="2414662at2759"/>
<name>A0A9Q0L9F0_ANAIG</name>
<comment type="similarity">
    <text evidence="1">Belongs to the class-I pyridoxal-phosphate-dependent aminotransferase family.</text>
</comment>
<dbReference type="Pfam" id="PF00155">
    <property type="entry name" value="Aminotran_1_2"/>
    <property type="match status" value="1"/>
</dbReference>
<keyword evidence="4" id="KW-0808">Transferase</keyword>
<proteinExistence type="inferred from homology"/>
<keyword evidence="4" id="KW-0032">Aminotransferase</keyword>
<reference evidence="4" key="1">
    <citation type="submission" date="2022-10" db="EMBL/GenBank/DDBJ databases">
        <title>Novel sulphate-reducing endosymbionts in the free-living metamonad Anaeramoeba.</title>
        <authorList>
            <person name="Jerlstrom-Hultqvist J."/>
            <person name="Cepicka I."/>
            <person name="Gallot-Lavallee L."/>
            <person name="Salas-Leiva D."/>
            <person name="Curtis B.A."/>
            <person name="Zahonova K."/>
            <person name="Pipaliya S."/>
            <person name="Dacks J."/>
            <person name="Roger A.J."/>
        </authorList>
    </citation>
    <scope>NUCLEOTIDE SEQUENCE</scope>
    <source>
        <strain evidence="4">BMAN</strain>
    </source>
</reference>
<dbReference type="GO" id="GO:0008483">
    <property type="term" value="F:transaminase activity"/>
    <property type="evidence" value="ECO:0007669"/>
    <property type="project" value="UniProtKB-KW"/>
</dbReference>
<sequence length="403" mass="45421">MSIEKKTSKAITAEIYNAIKGSSLIRKMFEEGARLKKLYGNENVQDLSIGNPTLDPPQIFKENLLKHAKNIPPQGHGYIPNIGLPETQEAIAKMLSNIEKINIPKDNVIVTSGAAGGMNIIFRSILEQDDEVIVLLPFFPEYEWYAKNWRGKVVKVETDEKFHPNIEKIEAAITEKTRAIIINSPNNPSGAVYTQDEINKIGELLRKYSKKHDRPIYMISDSPYMRLCYDGIEPASIFLAYENSFEVGSFSKDMSIPGERMGYVIVNPNCEYSKDLINAFVLCNRILGFVNANRFFQKIIADSLPAIADIKIYDKLRKIIYNGLTESGFECVEPKGAFYIFPRAPKGHDGTSFTQIMAKKNVLIVPGVAFGSPDFFRISYATNESTLRKAIPLFKQALDEIRK</sequence>
<dbReference type="Proteomes" id="UP001149090">
    <property type="component" value="Unassembled WGS sequence"/>
</dbReference>
<dbReference type="PANTHER" id="PTHR42691:SF1">
    <property type="entry name" value="ASPARTATE AMINOTRANSFERASE YHDR-RELATED"/>
    <property type="match status" value="1"/>
</dbReference>